<proteinExistence type="predicted"/>
<keyword evidence="2" id="KW-1185">Reference proteome</keyword>
<dbReference type="AlphaFoldDB" id="D1PQF6"/>
<sequence length="76" mass="8832">MTYFLCKESRQRNSNLLPMNVYSPAVTGRHRGLSFLRGRAEKIPTKISRRENPCGIFFMRVLLVLFLQEKNGPLFS</sequence>
<dbReference type="Proteomes" id="UP000003438">
    <property type="component" value="Unassembled WGS sequence"/>
</dbReference>
<dbReference type="HOGENOM" id="CLU_2653108_0_0_9"/>
<accession>D1PQF6</accession>
<evidence type="ECO:0000313" key="1">
    <source>
        <dbReference type="EMBL" id="EFB75079.1"/>
    </source>
</evidence>
<dbReference type="STRING" id="411471.SUBVAR_06625"/>
<name>D1PQF6_9FIRM</name>
<comment type="caution">
    <text evidence="1">The sequence shown here is derived from an EMBL/GenBank/DDBJ whole genome shotgun (WGS) entry which is preliminary data.</text>
</comment>
<gene>
    <name evidence="1" type="ORF">SUBVAR_06625</name>
</gene>
<protein>
    <submittedName>
        <fullName evidence="1">Uncharacterized protein</fullName>
    </submittedName>
</protein>
<reference evidence="1" key="1">
    <citation type="submission" date="2009-12" db="EMBL/GenBank/DDBJ databases">
        <authorList>
            <person name="Weinstock G."/>
            <person name="Sodergren E."/>
            <person name="Clifton S."/>
            <person name="Fulton L."/>
            <person name="Fulton B."/>
            <person name="Courtney L."/>
            <person name="Fronick C."/>
            <person name="Harrison M."/>
            <person name="Strong C."/>
            <person name="Farmer C."/>
            <person name="Delahaunty K."/>
            <person name="Markovic C."/>
            <person name="Hall O."/>
            <person name="Minx P."/>
            <person name="Tomlinson C."/>
            <person name="Mitreva M."/>
            <person name="Nelson J."/>
            <person name="Hou S."/>
            <person name="Wollam A."/>
            <person name="Pepin K.H."/>
            <person name="Johnson M."/>
            <person name="Bhonagiri V."/>
            <person name="Nash W.E."/>
            <person name="Warren W."/>
            <person name="Chinwalla A."/>
            <person name="Mardis E.R."/>
            <person name="Wilson R.K."/>
        </authorList>
    </citation>
    <scope>NUCLEOTIDE SEQUENCE [LARGE SCALE GENOMIC DNA]</scope>
    <source>
        <strain evidence="1">DSM 15176</strain>
    </source>
</reference>
<organism evidence="1 2">
    <name type="scientific">Subdoligranulum variabile DSM 15176</name>
    <dbReference type="NCBI Taxonomy" id="411471"/>
    <lineage>
        <taxon>Bacteria</taxon>
        <taxon>Bacillati</taxon>
        <taxon>Bacillota</taxon>
        <taxon>Clostridia</taxon>
        <taxon>Eubacteriales</taxon>
        <taxon>Oscillospiraceae</taxon>
        <taxon>Subdoligranulum</taxon>
    </lineage>
</organism>
<evidence type="ECO:0000313" key="2">
    <source>
        <dbReference type="Proteomes" id="UP000003438"/>
    </source>
</evidence>
<dbReference type="EMBL" id="ACBY02000041">
    <property type="protein sequence ID" value="EFB75079.1"/>
    <property type="molecule type" value="Genomic_DNA"/>
</dbReference>